<keyword evidence="1" id="KW-0812">Transmembrane</keyword>
<organism evidence="2 3">
    <name type="scientific">Selenobaculum gibii</name>
    <dbReference type="NCBI Taxonomy" id="3054208"/>
    <lineage>
        <taxon>Bacteria</taxon>
        <taxon>Bacillati</taxon>
        <taxon>Bacillota</taxon>
        <taxon>Negativicutes</taxon>
        <taxon>Selenomonadales</taxon>
        <taxon>Selenomonadaceae</taxon>
        <taxon>Selenobaculum</taxon>
    </lineage>
</organism>
<dbReference type="EMBL" id="CP120678">
    <property type="protein sequence ID" value="WIW70193.1"/>
    <property type="molecule type" value="Genomic_DNA"/>
</dbReference>
<evidence type="ECO:0000256" key="1">
    <source>
        <dbReference type="SAM" id="Phobius"/>
    </source>
</evidence>
<keyword evidence="1" id="KW-0472">Membrane</keyword>
<keyword evidence="3" id="KW-1185">Reference proteome</keyword>
<dbReference type="AlphaFoldDB" id="A0A9Y2AHS7"/>
<feature type="transmembrane region" description="Helical" evidence="1">
    <location>
        <begin position="7"/>
        <end position="24"/>
    </location>
</feature>
<feature type="transmembrane region" description="Helical" evidence="1">
    <location>
        <begin position="59"/>
        <end position="79"/>
    </location>
</feature>
<evidence type="ECO:0000313" key="2">
    <source>
        <dbReference type="EMBL" id="WIW70193.1"/>
    </source>
</evidence>
<dbReference type="InterPro" id="IPR054200">
    <property type="entry name" value="DUF6905"/>
</dbReference>
<gene>
    <name evidence="2" type="ORF">P3F81_09870</name>
</gene>
<dbReference type="RefSeq" id="WP_147669985.1">
    <property type="nucleotide sequence ID" value="NZ_CP120678.1"/>
</dbReference>
<evidence type="ECO:0000313" key="3">
    <source>
        <dbReference type="Proteomes" id="UP001243623"/>
    </source>
</evidence>
<accession>A0A9Y2AHS7</accession>
<sequence>MSALRTIVGTAIAGIFVMSVWGAFSNAYGIGGGWFAGFMIISIMWFMNHFVGIMHNPAGGAWVDMALGIAICGTMRDVFMAGSVVPLMESIPTILVVVLGGITGGITAVTFQKNIQPVAETKKENSLKAS</sequence>
<feature type="transmembrane region" description="Helical" evidence="1">
    <location>
        <begin position="30"/>
        <end position="47"/>
    </location>
</feature>
<name>A0A9Y2AHS7_9FIRM</name>
<keyword evidence="1" id="KW-1133">Transmembrane helix</keyword>
<reference evidence="2" key="1">
    <citation type="submission" date="2023-03" db="EMBL/GenBank/DDBJ databases">
        <title>Selenobaculum gbiensis gen. nov. sp. nov., a new bacterium isolated from the gut microbiota of IBD patient.</title>
        <authorList>
            <person name="Yeo S."/>
            <person name="Park H."/>
            <person name="Huh C.S."/>
        </authorList>
    </citation>
    <scope>NUCLEOTIDE SEQUENCE</scope>
    <source>
        <strain evidence="2">ICN-92133</strain>
    </source>
</reference>
<proteinExistence type="predicted"/>
<dbReference type="Proteomes" id="UP001243623">
    <property type="component" value="Chromosome"/>
</dbReference>
<dbReference type="Pfam" id="PF21846">
    <property type="entry name" value="DUF6905"/>
    <property type="match status" value="1"/>
</dbReference>
<dbReference type="KEGG" id="sgbi:P3F81_09870"/>
<protein>
    <submittedName>
        <fullName evidence="2">Uncharacterized protein</fullName>
    </submittedName>
</protein>
<feature type="transmembrane region" description="Helical" evidence="1">
    <location>
        <begin position="91"/>
        <end position="111"/>
    </location>
</feature>